<evidence type="ECO:0000313" key="5">
    <source>
        <dbReference type="Proteomes" id="UP000577362"/>
    </source>
</evidence>
<reference evidence="4 5" key="1">
    <citation type="submission" date="2020-08" db="EMBL/GenBank/DDBJ databases">
        <title>Genomic Encyclopedia of Type Strains, Phase IV (KMG-IV): sequencing the most valuable type-strain genomes for metagenomic binning, comparative biology and taxonomic classification.</title>
        <authorList>
            <person name="Goeker M."/>
        </authorList>
    </citation>
    <scope>NUCLEOTIDE SEQUENCE [LARGE SCALE GENOMIC DNA]</scope>
    <source>
        <strain evidence="4 5">DSM 103737</strain>
    </source>
</reference>
<dbReference type="PANTHER" id="PTHR43669">
    <property type="entry name" value="5-KETO-D-GLUCONATE 5-REDUCTASE"/>
    <property type="match status" value="1"/>
</dbReference>
<dbReference type="InterPro" id="IPR036291">
    <property type="entry name" value="NAD(P)-bd_dom_sf"/>
</dbReference>
<dbReference type="GO" id="GO:0016491">
    <property type="term" value="F:oxidoreductase activity"/>
    <property type="evidence" value="ECO:0007669"/>
    <property type="project" value="UniProtKB-KW"/>
</dbReference>
<dbReference type="Pfam" id="PF13561">
    <property type="entry name" value="adh_short_C2"/>
    <property type="match status" value="1"/>
</dbReference>
<sequence length="252" mass="26142">MSTDRSQDLAGRVALVTGGGSGIGLAMVRLLAARGARVAVLDRDAEVAGALPAGVALHTASVEDPDAVARAYDAVEQAFGPLDIVIANAGVSQNGPTLELDLAGWRRVMSVNLDGVFVTAHEAGRRMVPRGRGVILLVSSMYGVVAAPERLGYCVSKAGVAMMAKALAIEWARHGVRVNAIAPGYVRTPFLEELIARGRLDPAAMEGRTPIGRLIRPDEIAQLAAFLASDEASAITGQVAGADGGWTAYGYI</sequence>
<protein>
    <submittedName>
        <fullName evidence="4">NAD(P)-dependent dehydrogenase (Short-subunit alcohol dehydrogenase family)</fullName>
    </submittedName>
</protein>
<comment type="caution">
    <text evidence="4">The sequence shown here is derived from an EMBL/GenBank/DDBJ whole genome shotgun (WGS) entry which is preliminary data.</text>
</comment>
<comment type="similarity">
    <text evidence="1">Belongs to the short-chain dehydrogenases/reductases (SDR) family.</text>
</comment>
<dbReference type="RefSeq" id="WP_019401790.1">
    <property type="nucleotide sequence ID" value="NZ_JACIEN010000009.1"/>
</dbReference>
<name>A0A840CAG2_9HYPH</name>
<dbReference type="PRINTS" id="PR00080">
    <property type="entry name" value="SDRFAMILY"/>
</dbReference>
<keyword evidence="5" id="KW-1185">Reference proteome</keyword>
<dbReference type="EMBL" id="JACIEN010000009">
    <property type="protein sequence ID" value="MBB4019846.1"/>
    <property type="molecule type" value="Genomic_DNA"/>
</dbReference>
<dbReference type="InterPro" id="IPR020904">
    <property type="entry name" value="Sc_DH/Rdtase_CS"/>
</dbReference>
<evidence type="ECO:0000256" key="1">
    <source>
        <dbReference type="ARBA" id="ARBA00006484"/>
    </source>
</evidence>
<dbReference type="PRINTS" id="PR00081">
    <property type="entry name" value="GDHRDH"/>
</dbReference>
<dbReference type="PANTHER" id="PTHR43669:SF3">
    <property type="entry name" value="ALCOHOL DEHYDROGENASE, PUTATIVE (AFU_ORTHOLOGUE AFUA_3G03445)-RELATED"/>
    <property type="match status" value="1"/>
</dbReference>
<dbReference type="PROSITE" id="PS00061">
    <property type="entry name" value="ADH_SHORT"/>
    <property type="match status" value="1"/>
</dbReference>
<dbReference type="SUPFAM" id="SSF51735">
    <property type="entry name" value="NAD(P)-binding Rossmann-fold domains"/>
    <property type="match status" value="1"/>
</dbReference>
<organism evidence="4 5">
    <name type="scientific">Chelatococcus caeni</name>
    <dbReference type="NCBI Taxonomy" id="1348468"/>
    <lineage>
        <taxon>Bacteria</taxon>
        <taxon>Pseudomonadati</taxon>
        <taxon>Pseudomonadota</taxon>
        <taxon>Alphaproteobacteria</taxon>
        <taxon>Hyphomicrobiales</taxon>
        <taxon>Chelatococcaceae</taxon>
        <taxon>Chelatococcus</taxon>
    </lineage>
</organism>
<evidence type="ECO:0000256" key="2">
    <source>
        <dbReference type="ARBA" id="ARBA00023002"/>
    </source>
</evidence>
<dbReference type="Proteomes" id="UP000577362">
    <property type="component" value="Unassembled WGS sequence"/>
</dbReference>
<dbReference type="CDD" id="cd05233">
    <property type="entry name" value="SDR_c"/>
    <property type="match status" value="1"/>
</dbReference>
<gene>
    <name evidence="4" type="ORF">GGR16_004906</name>
</gene>
<proteinExistence type="inferred from homology"/>
<dbReference type="AlphaFoldDB" id="A0A840CAG2"/>
<dbReference type="FunFam" id="3.40.50.720:FF:000084">
    <property type="entry name" value="Short-chain dehydrogenase reductase"/>
    <property type="match status" value="1"/>
</dbReference>
<keyword evidence="2" id="KW-0560">Oxidoreductase</keyword>
<evidence type="ECO:0000313" key="4">
    <source>
        <dbReference type="EMBL" id="MBB4019846.1"/>
    </source>
</evidence>
<dbReference type="Gene3D" id="3.40.50.720">
    <property type="entry name" value="NAD(P)-binding Rossmann-like Domain"/>
    <property type="match status" value="1"/>
</dbReference>
<feature type="domain" description="Ketoreductase" evidence="3">
    <location>
        <begin position="12"/>
        <end position="208"/>
    </location>
</feature>
<accession>A0A840CAG2</accession>
<evidence type="ECO:0000259" key="3">
    <source>
        <dbReference type="SMART" id="SM00822"/>
    </source>
</evidence>
<dbReference type="InterPro" id="IPR057326">
    <property type="entry name" value="KR_dom"/>
</dbReference>
<dbReference type="SMART" id="SM00822">
    <property type="entry name" value="PKS_KR"/>
    <property type="match status" value="1"/>
</dbReference>
<dbReference type="InterPro" id="IPR002347">
    <property type="entry name" value="SDR_fam"/>
</dbReference>